<reference evidence="1" key="1">
    <citation type="journal article" date="2015" name="Nature">
        <title>Complex archaea that bridge the gap between prokaryotes and eukaryotes.</title>
        <authorList>
            <person name="Spang A."/>
            <person name="Saw J.H."/>
            <person name="Jorgensen S.L."/>
            <person name="Zaremba-Niedzwiedzka K."/>
            <person name="Martijn J."/>
            <person name="Lind A.E."/>
            <person name="van Eijk R."/>
            <person name="Schleper C."/>
            <person name="Guy L."/>
            <person name="Ettema T.J."/>
        </authorList>
    </citation>
    <scope>NUCLEOTIDE SEQUENCE</scope>
</reference>
<sequence>MPFTDTQLSKLGQNRKLNPPSFYNSATGEQQGVQGETEAALILIGASVKQKAAQYLDLLLDANPSQSDYDTITVRSATKQLSNLTTALAELEPVISSFAGFRRDLLGSGSTERLFAEGMQPLLLSLLRGIGRMRNRIDTMKFAKKINLNAENKHASGLSDGQRKEWRSWKRVLLAYP</sequence>
<evidence type="ECO:0000313" key="1">
    <source>
        <dbReference type="EMBL" id="KKN52884.1"/>
    </source>
</evidence>
<proteinExistence type="predicted"/>
<name>A0A0F9RDD1_9ZZZZ</name>
<dbReference type="AlphaFoldDB" id="A0A0F9RDD1"/>
<accession>A0A0F9RDD1</accession>
<dbReference type="EMBL" id="LAZR01000999">
    <property type="protein sequence ID" value="KKN52884.1"/>
    <property type="molecule type" value="Genomic_DNA"/>
</dbReference>
<gene>
    <name evidence="1" type="ORF">LCGC14_0607900</name>
</gene>
<organism evidence="1">
    <name type="scientific">marine sediment metagenome</name>
    <dbReference type="NCBI Taxonomy" id="412755"/>
    <lineage>
        <taxon>unclassified sequences</taxon>
        <taxon>metagenomes</taxon>
        <taxon>ecological metagenomes</taxon>
    </lineage>
</organism>
<comment type="caution">
    <text evidence="1">The sequence shown here is derived from an EMBL/GenBank/DDBJ whole genome shotgun (WGS) entry which is preliminary data.</text>
</comment>
<protein>
    <submittedName>
        <fullName evidence="1">Uncharacterized protein</fullName>
    </submittedName>
</protein>